<sequence>MNTYLYFIFGAIAGGAVIWLIVRQAKRDSCVCVKEKEKEAATAEADSFGPAPSFAQGFGGAGQDKMSLAERQAQAKEEHKKKILALFVTAPIGRITNSDVERALGVSDATATRYLDELEKERLVCQVGEVGRSVYYEKI</sequence>
<dbReference type="CDD" id="cd00090">
    <property type="entry name" value="HTH_ARSR"/>
    <property type="match status" value="1"/>
</dbReference>
<organism evidence="3 4">
    <name type="scientific">Candidatus Portnoybacteria bacterium CG11_big_fil_rev_8_21_14_0_20_44_10</name>
    <dbReference type="NCBI Taxonomy" id="1974818"/>
    <lineage>
        <taxon>Bacteria</taxon>
        <taxon>Candidatus Portnoyibacteriota</taxon>
    </lineage>
</organism>
<evidence type="ECO:0000256" key="1">
    <source>
        <dbReference type="SAM" id="MobiDB-lite"/>
    </source>
</evidence>
<gene>
    <name evidence="3" type="ORF">COV85_00855</name>
</gene>
<dbReference type="InterPro" id="IPR011991">
    <property type="entry name" value="ArsR-like_HTH"/>
</dbReference>
<accession>A0A2H0KR86</accession>
<name>A0A2H0KR86_9BACT</name>
<keyword evidence="2" id="KW-1133">Transmembrane helix</keyword>
<feature type="region of interest" description="Disordered" evidence="1">
    <location>
        <begin position="42"/>
        <end position="74"/>
    </location>
</feature>
<evidence type="ECO:0000313" key="4">
    <source>
        <dbReference type="Proteomes" id="UP000231550"/>
    </source>
</evidence>
<keyword evidence="2" id="KW-0812">Transmembrane</keyword>
<dbReference type="Proteomes" id="UP000231550">
    <property type="component" value="Unassembled WGS sequence"/>
</dbReference>
<dbReference type="EMBL" id="PCVN01000026">
    <property type="protein sequence ID" value="PIQ74670.1"/>
    <property type="molecule type" value="Genomic_DNA"/>
</dbReference>
<evidence type="ECO:0000256" key="2">
    <source>
        <dbReference type="SAM" id="Phobius"/>
    </source>
</evidence>
<dbReference type="Gene3D" id="1.10.10.10">
    <property type="entry name" value="Winged helix-like DNA-binding domain superfamily/Winged helix DNA-binding domain"/>
    <property type="match status" value="1"/>
</dbReference>
<keyword evidence="2" id="KW-0472">Membrane</keyword>
<dbReference type="AlphaFoldDB" id="A0A2H0KR86"/>
<dbReference type="InterPro" id="IPR036390">
    <property type="entry name" value="WH_DNA-bd_sf"/>
</dbReference>
<dbReference type="InterPro" id="IPR036388">
    <property type="entry name" value="WH-like_DNA-bd_sf"/>
</dbReference>
<feature type="transmembrane region" description="Helical" evidence="2">
    <location>
        <begin position="6"/>
        <end position="22"/>
    </location>
</feature>
<evidence type="ECO:0000313" key="3">
    <source>
        <dbReference type="EMBL" id="PIQ74670.1"/>
    </source>
</evidence>
<dbReference type="SUPFAM" id="SSF46785">
    <property type="entry name" value="Winged helix' DNA-binding domain"/>
    <property type="match status" value="1"/>
</dbReference>
<protein>
    <submittedName>
        <fullName evidence="3">Uncharacterized protein</fullName>
    </submittedName>
</protein>
<proteinExistence type="predicted"/>
<reference evidence="3 4" key="1">
    <citation type="submission" date="2017-09" db="EMBL/GenBank/DDBJ databases">
        <title>Depth-based differentiation of microbial function through sediment-hosted aquifers and enrichment of novel symbionts in the deep terrestrial subsurface.</title>
        <authorList>
            <person name="Probst A.J."/>
            <person name="Ladd B."/>
            <person name="Jarett J.K."/>
            <person name="Geller-Mcgrath D.E."/>
            <person name="Sieber C.M."/>
            <person name="Emerson J.B."/>
            <person name="Anantharaman K."/>
            <person name="Thomas B.C."/>
            <person name="Malmstrom R."/>
            <person name="Stieglmeier M."/>
            <person name="Klingl A."/>
            <person name="Woyke T."/>
            <person name="Ryan C.M."/>
            <person name="Banfield J.F."/>
        </authorList>
    </citation>
    <scope>NUCLEOTIDE SEQUENCE [LARGE SCALE GENOMIC DNA]</scope>
    <source>
        <strain evidence="3">CG11_big_fil_rev_8_21_14_0_20_44_10</strain>
    </source>
</reference>
<comment type="caution">
    <text evidence="3">The sequence shown here is derived from an EMBL/GenBank/DDBJ whole genome shotgun (WGS) entry which is preliminary data.</text>
</comment>